<comment type="similarity">
    <text evidence="3">Belongs to the FdhD family.</text>
</comment>
<evidence type="ECO:0000256" key="3">
    <source>
        <dbReference type="HAMAP-Rule" id="MF_00187"/>
    </source>
</evidence>
<comment type="function">
    <text evidence="3">Required for formate dehydrogenase (FDH) activity. Acts as a sulfur carrier protein that transfers sulfur from IscS to the molybdenum cofactor prior to its insertion into FDH.</text>
</comment>
<evidence type="ECO:0000256" key="1">
    <source>
        <dbReference type="ARBA" id="ARBA00022490"/>
    </source>
</evidence>
<dbReference type="EMBL" id="NVOR01000020">
    <property type="protein sequence ID" value="PED83265.1"/>
    <property type="molecule type" value="Genomic_DNA"/>
</dbReference>
<keyword evidence="2 3" id="KW-0501">Molybdenum cofactor biosynthesis</keyword>
<accession>A0AA91VDL9</accession>
<dbReference type="NCBIfam" id="TIGR00129">
    <property type="entry name" value="fdhD_narQ"/>
    <property type="match status" value="1"/>
</dbReference>
<dbReference type="AlphaFoldDB" id="A0AA91VDL9"/>
<protein>
    <recommendedName>
        <fullName evidence="3">Sulfur carrier protein FdhD</fullName>
    </recommendedName>
</protein>
<reference evidence="4 5" key="1">
    <citation type="submission" date="2017-09" db="EMBL/GenBank/DDBJ databases">
        <title>Large-scale bioinformatics analysis of Bacillus genomes uncovers conserved roles of natural products in bacterial physiology.</title>
        <authorList>
            <consortium name="Agbiome Team Llc"/>
            <person name="Bleich R.M."/>
            <person name="Grubbs K.J."/>
            <person name="Santa Maria K.C."/>
            <person name="Allen S.E."/>
            <person name="Farag S."/>
            <person name="Shank E.A."/>
            <person name="Bowers A."/>
        </authorList>
    </citation>
    <scope>NUCLEOTIDE SEQUENCE [LARGE SCALE GENOMIC DNA]</scope>
    <source>
        <strain evidence="4 5">AFS092012</strain>
    </source>
</reference>
<organism evidence="4 5">
    <name type="scientific">Bacillus pseudomycoides</name>
    <dbReference type="NCBI Taxonomy" id="64104"/>
    <lineage>
        <taxon>Bacteria</taxon>
        <taxon>Bacillati</taxon>
        <taxon>Bacillota</taxon>
        <taxon>Bacilli</taxon>
        <taxon>Bacillales</taxon>
        <taxon>Bacillaceae</taxon>
        <taxon>Bacillus</taxon>
        <taxon>Bacillus cereus group</taxon>
    </lineage>
</organism>
<feature type="active site" description="Cysteine persulfide intermediate" evidence="3">
    <location>
        <position position="128"/>
    </location>
</feature>
<evidence type="ECO:0000313" key="4">
    <source>
        <dbReference type="EMBL" id="PED83265.1"/>
    </source>
</evidence>
<dbReference type="InterPro" id="IPR016193">
    <property type="entry name" value="Cytidine_deaminase-like"/>
</dbReference>
<evidence type="ECO:0000256" key="2">
    <source>
        <dbReference type="ARBA" id="ARBA00023150"/>
    </source>
</evidence>
<evidence type="ECO:0000313" key="5">
    <source>
        <dbReference type="Proteomes" id="UP000221020"/>
    </source>
</evidence>
<dbReference type="Gene3D" id="3.10.20.10">
    <property type="match status" value="1"/>
</dbReference>
<dbReference type="PANTHER" id="PTHR30592:SF1">
    <property type="entry name" value="SULFUR CARRIER PROTEIN FDHD"/>
    <property type="match status" value="1"/>
</dbReference>
<name>A0AA91VDL9_9BACI</name>
<dbReference type="HAMAP" id="MF_00187">
    <property type="entry name" value="FdhD"/>
    <property type="match status" value="1"/>
</dbReference>
<dbReference type="SUPFAM" id="SSF53927">
    <property type="entry name" value="Cytidine deaminase-like"/>
    <property type="match status" value="1"/>
</dbReference>
<proteinExistence type="inferred from homology"/>
<dbReference type="GO" id="GO:0005737">
    <property type="term" value="C:cytoplasm"/>
    <property type="evidence" value="ECO:0007669"/>
    <property type="project" value="UniProtKB-SubCell"/>
</dbReference>
<dbReference type="GO" id="GO:0097163">
    <property type="term" value="F:sulfur carrier activity"/>
    <property type="evidence" value="ECO:0007669"/>
    <property type="project" value="UniProtKB-UniRule"/>
</dbReference>
<gene>
    <name evidence="3" type="primary">fdhD</name>
    <name evidence="4" type="ORF">CON65_07295</name>
</gene>
<comment type="subcellular location">
    <subcellularLocation>
        <location evidence="3">Cytoplasm</location>
    </subcellularLocation>
</comment>
<comment type="caution">
    <text evidence="4">The sequence shown here is derived from an EMBL/GenBank/DDBJ whole genome shotgun (WGS) entry which is preliminary data.</text>
</comment>
<sequence length="291" mass="33027">MLLFFQCFMMNREKNTYKGEISMDPVQETYKMVRYQAGVFSEQADEIVTESPITIKLNGEEYVTVVCTPNYIEDMVIGFLISEGIISSYKHIDELWIQKEQGIVHIKATQINPLYQTLYNKRYVTSCCGKSRQGFIFVNDAAKAKNLHDIHVTITPEECFHLMNTLQQSSTTFRQTGGVHNTALCDRNTILLSRMDIGRHNALDKIYGHCIRNNISVKGKIIAFSGRISSEILLKVSKIGCEIVLSKSAPTKLALQLAQDLGITVVGFIRNHSCNIYTHPERIEGYQSEEE</sequence>
<dbReference type="InterPro" id="IPR003786">
    <property type="entry name" value="FdhD"/>
</dbReference>
<dbReference type="PIRSF" id="PIRSF015626">
    <property type="entry name" value="FdhD"/>
    <property type="match status" value="1"/>
</dbReference>
<dbReference type="Pfam" id="PF02634">
    <property type="entry name" value="FdhD-NarQ"/>
    <property type="match status" value="1"/>
</dbReference>
<dbReference type="Gene3D" id="3.40.140.10">
    <property type="entry name" value="Cytidine Deaminase, domain 2"/>
    <property type="match status" value="1"/>
</dbReference>
<dbReference type="Proteomes" id="UP000221020">
    <property type="component" value="Unassembled WGS sequence"/>
</dbReference>
<keyword evidence="1 3" id="KW-0963">Cytoplasm</keyword>
<dbReference type="GO" id="GO:0016783">
    <property type="term" value="F:sulfurtransferase activity"/>
    <property type="evidence" value="ECO:0007669"/>
    <property type="project" value="InterPro"/>
</dbReference>
<dbReference type="PANTHER" id="PTHR30592">
    <property type="entry name" value="FORMATE DEHYDROGENASE"/>
    <property type="match status" value="1"/>
</dbReference>
<dbReference type="GO" id="GO:0006777">
    <property type="term" value="P:Mo-molybdopterin cofactor biosynthetic process"/>
    <property type="evidence" value="ECO:0007669"/>
    <property type="project" value="UniProtKB-UniRule"/>
</dbReference>
<comment type="caution">
    <text evidence="3">Lacks conserved residue(s) required for the propagation of feature annotation.</text>
</comment>